<dbReference type="InterPro" id="IPR003761">
    <property type="entry name" value="Exonuc_VII_S"/>
</dbReference>
<evidence type="ECO:0000256" key="2">
    <source>
        <dbReference type="ARBA" id="ARBA00022722"/>
    </source>
</evidence>
<evidence type="ECO:0000256" key="4">
    <source>
        <dbReference type="SAM" id="Coils"/>
    </source>
</evidence>
<dbReference type="PANTHER" id="PTHR34137:SF1">
    <property type="entry name" value="EXODEOXYRIBONUCLEASE 7 SMALL SUBUNIT"/>
    <property type="match status" value="1"/>
</dbReference>
<proteinExistence type="inferred from homology"/>
<evidence type="ECO:0000313" key="5">
    <source>
        <dbReference type="EMBL" id="SVC51671.1"/>
    </source>
</evidence>
<dbReference type="GO" id="GO:0005829">
    <property type="term" value="C:cytosol"/>
    <property type="evidence" value="ECO:0007669"/>
    <property type="project" value="TreeGrafter"/>
</dbReference>
<dbReference type="AlphaFoldDB" id="A0A382MWG0"/>
<dbReference type="GO" id="GO:0008855">
    <property type="term" value="F:exodeoxyribonuclease VII activity"/>
    <property type="evidence" value="ECO:0007669"/>
    <property type="project" value="InterPro"/>
</dbReference>
<dbReference type="Gene3D" id="1.10.287.1040">
    <property type="entry name" value="Exonuclease VII, small subunit"/>
    <property type="match status" value="1"/>
</dbReference>
<dbReference type="NCBIfam" id="TIGR01280">
    <property type="entry name" value="xseB"/>
    <property type="match status" value="1"/>
</dbReference>
<feature type="coiled-coil region" evidence="4">
    <location>
        <begin position="13"/>
        <end position="64"/>
    </location>
</feature>
<protein>
    <submittedName>
        <fullName evidence="5">Uncharacterized protein</fullName>
    </submittedName>
</protein>
<organism evidence="5">
    <name type="scientific">marine metagenome</name>
    <dbReference type="NCBI Taxonomy" id="408172"/>
    <lineage>
        <taxon>unclassified sequences</taxon>
        <taxon>metagenomes</taxon>
        <taxon>ecological metagenomes</taxon>
    </lineage>
</organism>
<gene>
    <name evidence="5" type="ORF">METZ01_LOCUS304525</name>
</gene>
<name>A0A382MWG0_9ZZZZ</name>
<keyword evidence="2" id="KW-0540">Nuclease</keyword>
<keyword evidence="3" id="KW-0378">Hydrolase</keyword>
<dbReference type="InterPro" id="IPR037004">
    <property type="entry name" value="Exonuc_VII_ssu_sf"/>
</dbReference>
<dbReference type="Pfam" id="PF02609">
    <property type="entry name" value="Exonuc_VII_S"/>
    <property type="match status" value="1"/>
</dbReference>
<accession>A0A382MWG0</accession>
<sequence length="76" mass="8877">MTKQKTFEFEIALKRLEEIVTSLEGKNESLENSMKLFEEGVKLTESLRNHLESAEQRIKVLMKDTEGNLKTEDFKD</sequence>
<evidence type="ECO:0000256" key="3">
    <source>
        <dbReference type="ARBA" id="ARBA00022801"/>
    </source>
</evidence>
<reference evidence="5" key="1">
    <citation type="submission" date="2018-05" db="EMBL/GenBank/DDBJ databases">
        <authorList>
            <person name="Lanie J.A."/>
            <person name="Ng W.-L."/>
            <person name="Kazmierczak K.M."/>
            <person name="Andrzejewski T.M."/>
            <person name="Davidsen T.M."/>
            <person name="Wayne K.J."/>
            <person name="Tettelin H."/>
            <person name="Glass J.I."/>
            <person name="Rusch D."/>
            <person name="Podicherti R."/>
            <person name="Tsui H.-C.T."/>
            <person name="Winkler M.E."/>
        </authorList>
    </citation>
    <scope>NUCLEOTIDE SEQUENCE</scope>
</reference>
<keyword evidence="4" id="KW-0175">Coiled coil</keyword>
<dbReference type="GO" id="GO:0009318">
    <property type="term" value="C:exodeoxyribonuclease VII complex"/>
    <property type="evidence" value="ECO:0007669"/>
    <property type="project" value="InterPro"/>
</dbReference>
<dbReference type="HAMAP" id="MF_00337">
    <property type="entry name" value="Exonuc_7_S"/>
    <property type="match status" value="1"/>
</dbReference>
<dbReference type="PIRSF" id="PIRSF006488">
    <property type="entry name" value="Exonuc_VII_S"/>
    <property type="match status" value="1"/>
</dbReference>
<dbReference type="EMBL" id="UINC01095518">
    <property type="protein sequence ID" value="SVC51671.1"/>
    <property type="molecule type" value="Genomic_DNA"/>
</dbReference>
<keyword evidence="1" id="KW-0963">Cytoplasm</keyword>
<dbReference type="GO" id="GO:0006308">
    <property type="term" value="P:DNA catabolic process"/>
    <property type="evidence" value="ECO:0007669"/>
    <property type="project" value="InterPro"/>
</dbReference>
<dbReference type="PANTHER" id="PTHR34137">
    <property type="entry name" value="EXODEOXYRIBONUCLEASE 7 SMALL SUBUNIT"/>
    <property type="match status" value="1"/>
</dbReference>
<dbReference type="SUPFAM" id="SSF116842">
    <property type="entry name" value="XseB-like"/>
    <property type="match status" value="1"/>
</dbReference>
<evidence type="ECO:0000256" key="1">
    <source>
        <dbReference type="ARBA" id="ARBA00022490"/>
    </source>
</evidence>